<keyword evidence="3" id="KW-1003">Cell membrane</keyword>
<evidence type="ECO:0000256" key="4">
    <source>
        <dbReference type="ARBA" id="ARBA00022692"/>
    </source>
</evidence>
<keyword evidence="5 7" id="KW-1133">Transmembrane helix</keyword>
<feature type="transmembrane region" description="Helical" evidence="7">
    <location>
        <begin position="112"/>
        <end position="132"/>
    </location>
</feature>
<evidence type="ECO:0000256" key="6">
    <source>
        <dbReference type="ARBA" id="ARBA00023136"/>
    </source>
</evidence>
<keyword evidence="4 7" id="KW-0812">Transmembrane</keyword>
<name>A0A8A7KC96_9FIRM</name>
<feature type="transmembrane region" description="Helical" evidence="7">
    <location>
        <begin position="235"/>
        <end position="258"/>
    </location>
</feature>
<protein>
    <submittedName>
        <fullName evidence="8">MFS transporter</fullName>
    </submittedName>
</protein>
<dbReference type="InterPro" id="IPR036259">
    <property type="entry name" value="MFS_trans_sf"/>
</dbReference>
<feature type="transmembrane region" description="Helical" evidence="7">
    <location>
        <begin position="87"/>
        <end position="106"/>
    </location>
</feature>
<evidence type="ECO:0000256" key="7">
    <source>
        <dbReference type="SAM" id="Phobius"/>
    </source>
</evidence>
<evidence type="ECO:0000256" key="2">
    <source>
        <dbReference type="ARBA" id="ARBA00022448"/>
    </source>
</evidence>
<feature type="transmembrane region" description="Helical" evidence="7">
    <location>
        <begin position="395"/>
        <end position="415"/>
    </location>
</feature>
<dbReference type="InterPro" id="IPR011701">
    <property type="entry name" value="MFS"/>
</dbReference>
<feature type="transmembrane region" description="Helical" evidence="7">
    <location>
        <begin position="270"/>
        <end position="291"/>
    </location>
</feature>
<feature type="transmembrane region" description="Helical" evidence="7">
    <location>
        <begin position="369"/>
        <end position="389"/>
    </location>
</feature>
<comment type="subcellular location">
    <subcellularLocation>
        <location evidence="1">Cell membrane</location>
        <topology evidence="1">Multi-pass membrane protein</topology>
    </subcellularLocation>
</comment>
<accession>A0A8A7KC96</accession>
<gene>
    <name evidence="8" type="ORF">GM661_16350</name>
</gene>
<reference evidence="8" key="1">
    <citation type="submission" date="2019-12" db="EMBL/GenBank/DDBJ databases">
        <authorList>
            <person name="zhang j."/>
            <person name="sun C.M."/>
        </authorList>
    </citation>
    <scope>NUCLEOTIDE SEQUENCE</scope>
    <source>
        <strain evidence="8">NS-1</strain>
    </source>
</reference>
<feature type="transmembrane region" description="Helical" evidence="7">
    <location>
        <begin position="303"/>
        <end position="323"/>
    </location>
</feature>
<feature type="transmembrane region" description="Helical" evidence="7">
    <location>
        <begin position="54"/>
        <end position="75"/>
    </location>
</feature>
<feature type="transmembrane region" description="Helical" evidence="7">
    <location>
        <begin position="180"/>
        <end position="202"/>
    </location>
</feature>
<evidence type="ECO:0000256" key="5">
    <source>
        <dbReference type="ARBA" id="ARBA00022989"/>
    </source>
</evidence>
<dbReference type="GO" id="GO:0022857">
    <property type="term" value="F:transmembrane transporter activity"/>
    <property type="evidence" value="ECO:0007669"/>
    <property type="project" value="InterPro"/>
</dbReference>
<organism evidence="8 9">
    <name type="scientific">Iocasia fonsfrigidae</name>
    <dbReference type="NCBI Taxonomy" id="2682810"/>
    <lineage>
        <taxon>Bacteria</taxon>
        <taxon>Bacillati</taxon>
        <taxon>Bacillota</taxon>
        <taxon>Clostridia</taxon>
        <taxon>Halanaerobiales</taxon>
        <taxon>Halanaerobiaceae</taxon>
        <taxon>Iocasia</taxon>
    </lineage>
</organism>
<dbReference type="CDD" id="cd06173">
    <property type="entry name" value="MFS_MefA_like"/>
    <property type="match status" value="1"/>
</dbReference>
<dbReference type="SUPFAM" id="SSF103473">
    <property type="entry name" value="MFS general substrate transporter"/>
    <property type="match status" value="1"/>
</dbReference>
<feature type="transmembrane region" description="Helical" evidence="7">
    <location>
        <begin position="153"/>
        <end position="174"/>
    </location>
</feature>
<evidence type="ECO:0000256" key="3">
    <source>
        <dbReference type="ARBA" id="ARBA00022475"/>
    </source>
</evidence>
<dbReference type="PANTHER" id="PTHR43266:SF9">
    <property type="entry name" value="PERMEASE, MAJOR FACILITATOR SUPERFAMILY-RELATED"/>
    <property type="match status" value="1"/>
</dbReference>
<dbReference type="KEGG" id="ifn:GM661_16350"/>
<dbReference type="GO" id="GO:0005886">
    <property type="term" value="C:plasma membrane"/>
    <property type="evidence" value="ECO:0007669"/>
    <property type="project" value="UniProtKB-SubCell"/>
</dbReference>
<dbReference type="Proteomes" id="UP000665020">
    <property type="component" value="Chromosome"/>
</dbReference>
<dbReference type="Gene3D" id="1.20.1250.20">
    <property type="entry name" value="MFS general substrate transporter like domains"/>
    <property type="match status" value="1"/>
</dbReference>
<evidence type="ECO:0000313" key="8">
    <source>
        <dbReference type="EMBL" id="QTL99416.1"/>
    </source>
</evidence>
<evidence type="ECO:0000256" key="1">
    <source>
        <dbReference type="ARBA" id="ARBA00004651"/>
    </source>
</evidence>
<proteinExistence type="predicted"/>
<evidence type="ECO:0000313" key="9">
    <source>
        <dbReference type="Proteomes" id="UP000665020"/>
    </source>
</evidence>
<dbReference type="PANTHER" id="PTHR43266">
    <property type="entry name" value="MACROLIDE-EFFLUX PROTEIN"/>
    <property type="match status" value="1"/>
</dbReference>
<keyword evidence="9" id="KW-1185">Reference proteome</keyword>
<dbReference type="Pfam" id="PF07690">
    <property type="entry name" value="MFS_1"/>
    <property type="match status" value="1"/>
</dbReference>
<dbReference type="EMBL" id="CP046640">
    <property type="protein sequence ID" value="QTL99416.1"/>
    <property type="molecule type" value="Genomic_DNA"/>
</dbReference>
<feature type="transmembrane region" description="Helical" evidence="7">
    <location>
        <begin position="329"/>
        <end position="357"/>
    </location>
</feature>
<sequence length="434" mass="48571">MFIMNNKNDLIQISDKQYNINFVLMILGRIISELGTSIFTFSISLYVLSTTKSAALFTSVLSFSILPNILTNIIGGMVVDCCNKKKLIVGSDLASGAIIFVFLLFFKLYPSNIIIIIIFSMGLSMIQSLFSLTMTSSIANVVKTKQVSKLNSVFTAYGSTISMMGPFLGALVYQNFSMAVIFYINGFSFIISGLLETFIVFYRYNAGEKGEKKNNLIKEYREVFLYLKDTNQVRLLLIINSFLVLVFAPLGAVIVPYVSYNILNVSELQLAVIQGSLAVGALIASLLMTFIPTVNELLKRLYIIIHMQTFGMFLLCLPILFISTDRTKWIVTIFFSGCLVFLGVVGVIRSIPIFAYLQTSVPEQIRGRFFAVQNTSFTFFSFLGMWIYGILLDKILWIYLILASGTASLIVIGFLQLCNREINGVNVEKSEYNP</sequence>
<dbReference type="AlphaFoldDB" id="A0A8A7KC96"/>
<keyword evidence="6 7" id="KW-0472">Membrane</keyword>
<keyword evidence="2" id="KW-0813">Transport</keyword>
<feature type="transmembrane region" description="Helical" evidence="7">
    <location>
        <begin position="21"/>
        <end position="48"/>
    </location>
</feature>